<name>A0A1A8ZLM9_PLAOA</name>
<accession>A0A1A8ZLM9</accession>
<proteinExistence type="predicted"/>
<evidence type="ECO:0000313" key="3">
    <source>
        <dbReference type="Proteomes" id="UP000078555"/>
    </source>
</evidence>
<dbReference type="EMBL" id="FLRD01000135">
    <property type="protein sequence ID" value="SBT44723.1"/>
    <property type="molecule type" value="Genomic_DNA"/>
</dbReference>
<sequence>MCSDPLGLHTASGNRQPMNLNSDTLVGMKHPGSGKCKVEDDLAKDFRSFRQKWGSTHCMTREIGGCYLIGGGYNLIDNG</sequence>
<gene>
    <name evidence="2" type="ORF">POVWA1_050470</name>
</gene>
<protein>
    <submittedName>
        <fullName evidence="2">Uncharacterized protein</fullName>
    </submittedName>
</protein>
<dbReference type="Proteomes" id="UP000078555">
    <property type="component" value="Unassembled WGS sequence"/>
</dbReference>
<keyword evidence="3" id="KW-1185">Reference proteome</keyword>
<feature type="compositionally biased region" description="Polar residues" evidence="1">
    <location>
        <begin position="11"/>
        <end position="24"/>
    </location>
</feature>
<evidence type="ECO:0000256" key="1">
    <source>
        <dbReference type="SAM" id="MobiDB-lite"/>
    </source>
</evidence>
<feature type="region of interest" description="Disordered" evidence="1">
    <location>
        <begin position="1"/>
        <end position="24"/>
    </location>
</feature>
<reference evidence="3" key="1">
    <citation type="submission" date="2016-05" db="EMBL/GenBank/DDBJ databases">
        <authorList>
            <person name="Naeem Raeece"/>
        </authorList>
    </citation>
    <scope>NUCLEOTIDE SEQUENCE [LARGE SCALE GENOMIC DNA]</scope>
</reference>
<organism evidence="2 3">
    <name type="scientific">Plasmodium ovale wallikeri</name>
    <dbReference type="NCBI Taxonomy" id="864142"/>
    <lineage>
        <taxon>Eukaryota</taxon>
        <taxon>Sar</taxon>
        <taxon>Alveolata</taxon>
        <taxon>Apicomplexa</taxon>
        <taxon>Aconoidasida</taxon>
        <taxon>Haemosporida</taxon>
        <taxon>Plasmodiidae</taxon>
        <taxon>Plasmodium</taxon>
        <taxon>Plasmodium (Plasmodium)</taxon>
    </lineage>
</organism>
<evidence type="ECO:0000313" key="2">
    <source>
        <dbReference type="EMBL" id="SBT44723.1"/>
    </source>
</evidence>
<dbReference type="AlphaFoldDB" id="A0A1A8ZLM9"/>